<dbReference type="CDD" id="cd23668">
    <property type="entry name" value="GH55_beta13glucanase-like"/>
    <property type="match status" value="1"/>
</dbReference>
<dbReference type="InterPro" id="IPR024535">
    <property type="entry name" value="RHGA/B-epi-like_pectate_lyase"/>
</dbReference>
<organism evidence="4 5">
    <name type="scientific">Plectosphaerella cucumerina</name>
    <dbReference type="NCBI Taxonomy" id="40658"/>
    <lineage>
        <taxon>Eukaryota</taxon>
        <taxon>Fungi</taxon>
        <taxon>Dikarya</taxon>
        <taxon>Ascomycota</taxon>
        <taxon>Pezizomycotina</taxon>
        <taxon>Sordariomycetes</taxon>
        <taxon>Hypocreomycetidae</taxon>
        <taxon>Glomerellales</taxon>
        <taxon>Plectosphaerellaceae</taxon>
        <taxon>Plectosphaerella</taxon>
    </lineage>
</organism>
<feature type="region of interest" description="Disordered" evidence="1">
    <location>
        <begin position="139"/>
        <end position="171"/>
    </location>
</feature>
<dbReference type="OrthoDB" id="1046782at2759"/>
<keyword evidence="5" id="KW-1185">Reference proteome</keyword>
<keyword evidence="2" id="KW-0472">Membrane</keyword>
<feature type="compositionally biased region" description="Acidic residues" evidence="1">
    <location>
        <begin position="1355"/>
        <end position="1365"/>
    </location>
</feature>
<feature type="transmembrane region" description="Helical" evidence="2">
    <location>
        <begin position="1482"/>
        <end position="1503"/>
    </location>
</feature>
<evidence type="ECO:0000259" key="3">
    <source>
        <dbReference type="Pfam" id="PF12708"/>
    </source>
</evidence>
<protein>
    <submittedName>
        <fullName evidence="4">Pectate lyase superfamily protein-domain-containing protein</fullName>
    </submittedName>
</protein>
<feature type="transmembrane region" description="Helical" evidence="2">
    <location>
        <begin position="1547"/>
        <end position="1568"/>
    </location>
</feature>
<dbReference type="SUPFAM" id="SSF51126">
    <property type="entry name" value="Pectin lyase-like"/>
    <property type="match status" value="2"/>
</dbReference>
<dbReference type="EMBL" id="JAGPXD010000001">
    <property type="protein sequence ID" value="KAH7376592.1"/>
    <property type="molecule type" value="Genomic_DNA"/>
</dbReference>
<dbReference type="InterPro" id="IPR011050">
    <property type="entry name" value="Pectin_lyase_fold/virulence"/>
</dbReference>
<evidence type="ECO:0000313" key="5">
    <source>
        <dbReference type="Proteomes" id="UP000813385"/>
    </source>
</evidence>
<feature type="region of interest" description="Disordered" evidence="1">
    <location>
        <begin position="1280"/>
        <end position="1303"/>
    </location>
</feature>
<dbReference type="Proteomes" id="UP000813385">
    <property type="component" value="Unassembled WGS sequence"/>
</dbReference>
<accession>A0A8K0X969</accession>
<name>A0A8K0X969_9PEZI</name>
<evidence type="ECO:0000256" key="1">
    <source>
        <dbReference type="SAM" id="MobiDB-lite"/>
    </source>
</evidence>
<dbReference type="GO" id="GO:0016829">
    <property type="term" value="F:lyase activity"/>
    <property type="evidence" value="ECO:0007669"/>
    <property type="project" value="UniProtKB-KW"/>
</dbReference>
<dbReference type="PANTHER" id="PTHR33928:SF2">
    <property type="entry name" value="PECTATE LYASE SUPERFAMILY PROTEIN DOMAIN-CONTAINING PROTEIN-RELATED"/>
    <property type="match status" value="1"/>
</dbReference>
<dbReference type="PANTHER" id="PTHR33928">
    <property type="entry name" value="POLYGALACTURONASE QRT3"/>
    <property type="match status" value="1"/>
</dbReference>
<feature type="transmembrane region" description="Helical" evidence="2">
    <location>
        <begin position="1515"/>
        <end position="1535"/>
    </location>
</feature>
<feature type="domain" description="Rhamnogalacturonase A/B/Epimerase-like pectate lyase" evidence="3">
    <location>
        <begin position="515"/>
        <end position="727"/>
    </location>
</feature>
<feature type="compositionally biased region" description="Pro residues" evidence="1">
    <location>
        <begin position="1380"/>
        <end position="1390"/>
    </location>
</feature>
<comment type="caution">
    <text evidence="4">The sequence shown here is derived from an EMBL/GenBank/DDBJ whole genome shotgun (WGS) entry which is preliminary data.</text>
</comment>
<dbReference type="Pfam" id="PF12708">
    <property type="entry name" value="Pect-lyase_RHGA_epim"/>
    <property type="match status" value="1"/>
</dbReference>
<dbReference type="InterPro" id="IPR012334">
    <property type="entry name" value="Pectin_lyas_fold"/>
</dbReference>
<proteinExistence type="predicted"/>
<dbReference type="GO" id="GO:0004650">
    <property type="term" value="F:polygalacturonase activity"/>
    <property type="evidence" value="ECO:0007669"/>
    <property type="project" value="InterPro"/>
</dbReference>
<feature type="compositionally biased region" description="Polar residues" evidence="1">
    <location>
        <begin position="1392"/>
        <end position="1402"/>
    </location>
</feature>
<dbReference type="Gene3D" id="2.160.20.10">
    <property type="entry name" value="Single-stranded right-handed beta-helix, Pectin lyase-like"/>
    <property type="match status" value="2"/>
</dbReference>
<evidence type="ECO:0000313" key="4">
    <source>
        <dbReference type="EMBL" id="KAH7376592.1"/>
    </source>
</evidence>
<dbReference type="InterPro" id="IPR039279">
    <property type="entry name" value="QRT3-like"/>
</dbReference>
<evidence type="ECO:0000256" key="2">
    <source>
        <dbReference type="SAM" id="Phobius"/>
    </source>
</evidence>
<keyword evidence="2" id="KW-1133">Transmembrane helix</keyword>
<keyword evidence="4" id="KW-0456">Lyase</keyword>
<sequence>MPSFSPAGTLLHIPVHRIIHTLTAMTTCPPFTRLTAILLLILSSHDSSGISPAQAQYIQGYERIINPNPSGGPQQQWFWRPEVTPAQIPYHILDLSPTVVFLEYNCYYMRDICKNAQNWFDTPRGQSRSPRNRFAYDLNTGKRKRNDKRRDKSCPSSWKNKHPCPETDQGIVMRHDGPWQHKALEPGTKVNEIKAKRDANGRVTEKSQVRYTCDEFPPATWVEGGSGLNSTLIRAMDAETRCAAFRCSGTKGQNVKAEQNWQATAHGRLRAKLTSLVRERQDDFNHFPTFDPNDDAIFFFFRYRDNIRGNANGVAAKIYTYSDATLGQQQDPVVDVTQAKQRRGPGSEASWAAPTTRNGSVEEDVIYANETMDMSSVDMGGLGLGDHGIGAALGLEIREEEHAATRSSSRRRVVSVEEVYMDEGDAVITPLLKKATKADIEAARLVVKDALRGSTTLSSDTKVTDEVASAAALVSEADSSKTLSGRRIRVASKKRHWMEHTHPNDTNPRGKDQVFRNVIDFGAVGDDLTDDTHAIKRALSQGRKCAGPSAQNVIVYLPPGRYRVSSTIPLPIGTQLIGDAVDRPVLVASPYFVGPGVLSVDGDMQRHVHRGIRNLRIDMTETDPSREAACVHYGADQIASIENVELVASGSSGTLHRGISAQSGAGGVLADVTFRGGRSGLYGVGDQGFAAQRLKFDGCDTGVQVALGPGSSLSWKSVTVKNASVGFHLSGNAEKGHTVVASALFIDSAFHNVSTAVLVPSLKKGATSVGVVLDNIRFEDVGRAVADSSGTTVLAAEERIVHWALGAVYPPDRAPHESGMVAGYRRDRRLLDGDGAFFERPRPRYEGLAAEEVVRVKDLGVKGDGVTDDTANLQLALYESLGRVLIIEAGSYVLRDTVTIPLGSRIVGEACHAMIRVGNPGDVGRVEMQDLIFTTTGHTAGLTLVEWNVQAESPGSVGVWDCHVRVEGGGAASLMMHVTANASGYFENMRLSGAGETKDATAHVGRGMLIESTKPTWLYATSSENAVYYQYNFHGARSVFAGTLKAKTASSWPASLEGLGTVSGDPDRNCTAGWAVMIRGCRDVAVAGARLSSSSSKQQRGLAVLDDNNANVRMQGLIASGAEVMAVVDGKGVEGSPGHPTHWSQLSVLDAPDCGSGQDEPDDYIWVDPELWEMETPSFTCLPPWKVKLPPWTGATMTIDYLRLTITDGTWKTTITKPPIVVTEWMFEPVTLYSQERRDIRARQLGQAFSDFWPILSGTPFWPAATYLDAKGELKSTTPNAAFPTVPPENGPGGGQAPGNLRGAWPRRHVRPMPGLGEIPLVGACQFNDFLCPSPWFRDDFWDDENMDPSPGRDDGEEQAEEVPCPDEPSSTTTSKRPPKPTPQLEPEPSPRASSDPRTNEVNCFHSGRKETRIRMANTINSFCNSLGEEGDVLGPRRKEPDGYPLPVSSGQFSATKIYMRMVIKEGCEWSNLKVSPQRPSISMLLLYFGPIAIASWLIIGGIAYGNTAITKSEFAGGVVFFASVVFAASIFFTILLDIDGTDGPSFASSMIGFGIAGFHTLCTADAVDYRILFRTMGVDGGRLGG</sequence>
<feature type="region of interest" description="Disordered" evidence="1">
    <location>
        <begin position="1341"/>
        <end position="1405"/>
    </location>
</feature>
<gene>
    <name evidence="4" type="ORF">B0T11DRAFT_335740</name>
</gene>
<reference evidence="4" key="1">
    <citation type="journal article" date="2021" name="Nat. Commun.">
        <title>Genetic determinants of endophytism in the Arabidopsis root mycobiome.</title>
        <authorList>
            <person name="Mesny F."/>
            <person name="Miyauchi S."/>
            <person name="Thiergart T."/>
            <person name="Pickel B."/>
            <person name="Atanasova L."/>
            <person name="Karlsson M."/>
            <person name="Huettel B."/>
            <person name="Barry K.W."/>
            <person name="Haridas S."/>
            <person name="Chen C."/>
            <person name="Bauer D."/>
            <person name="Andreopoulos W."/>
            <person name="Pangilinan J."/>
            <person name="LaButti K."/>
            <person name="Riley R."/>
            <person name="Lipzen A."/>
            <person name="Clum A."/>
            <person name="Drula E."/>
            <person name="Henrissat B."/>
            <person name="Kohler A."/>
            <person name="Grigoriev I.V."/>
            <person name="Martin F.M."/>
            <person name="Hacquard S."/>
        </authorList>
    </citation>
    <scope>NUCLEOTIDE SEQUENCE</scope>
    <source>
        <strain evidence="4">MPI-CAGE-AT-0016</strain>
    </source>
</reference>
<keyword evidence="2" id="KW-0812">Transmembrane</keyword>